<dbReference type="PANTHER" id="PTHR13812">
    <property type="entry name" value="KETIMINE REDUCTASE MU-CRYSTALLIN"/>
    <property type="match status" value="1"/>
</dbReference>
<dbReference type="OrthoDB" id="9809203at2"/>
<gene>
    <name evidence="2" type="ORF">D7S89_11070</name>
</gene>
<dbReference type="PIRSF" id="PIRSF001439">
    <property type="entry name" value="CryM"/>
    <property type="match status" value="1"/>
</dbReference>
<evidence type="ECO:0000256" key="1">
    <source>
        <dbReference type="ARBA" id="ARBA00008903"/>
    </source>
</evidence>
<organism evidence="2 3">
    <name type="scientific">Trinickia fusca</name>
    <dbReference type="NCBI Taxonomy" id="2419777"/>
    <lineage>
        <taxon>Bacteria</taxon>
        <taxon>Pseudomonadati</taxon>
        <taxon>Pseudomonadota</taxon>
        <taxon>Betaproteobacteria</taxon>
        <taxon>Burkholderiales</taxon>
        <taxon>Burkholderiaceae</taxon>
        <taxon>Trinickia</taxon>
    </lineage>
</organism>
<dbReference type="RefSeq" id="WP_121277692.1">
    <property type="nucleotide sequence ID" value="NZ_RBZV01000003.1"/>
</dbReference>
<proteinExistence type="inferred from homology"/>
<protein>
    <submittedName>
        <fullName evidence="2">Ornithine cyclodeaminase family protein</fullName>
    </submittedName>
</protein>
<evidence type="ECO:0000313" key="3">
    <source>
        <dbReference type="Proteomes" id="UP000280434"/>
    </source>
</evidence>
<dbReference type="FunFam" id="3.40.50.720:FF:000311">
    <property type="entry name" value="Ornithine cyclodeaminase"/>
    <property type="match status" value="1"/>
</dbReference>
<dbReference type="Pfam" id="PF02423">
    <property type="entry name" value="OCD_Mu_crystall"/>
    <property type="match status" value="1"/>
</dbReference>
<dbReference type="Gene3D" id="3.30.1780.10">
    <property type="entry name" value="ornithine cyclodeaminase, domain 1"/>
    <property type="match status" value="1"/>
</dbReference>
<dbReference type="Proteomes" id="UP000280434">
    <property type="component" value="Unassembled WGS sequence"/>
</dbReference>
<accession>A0A494XMK5</accession>
<sequence>MTTRILTASDVLSVFSYEDAIRALAGAFACLQEGAVVMPSRGIVRIGETQVLTMAAHVGHVAPFVVKLSSIAPRNKARALPLIHAAVVLLDGSTGRILAFMEGASLTALRTGAMSGLATKLLAREDSTSLAILGAGEQARTQLAAVCAVRKIEEVFVHSRTPSRADCFARWVQSQSSSRVTVTATAEDAIARADIVCCATSTASPIPLMGEEHIRPGMHFNAIGGVDEVACELPPGALGRSYTVVEQREAALTEAGEVIEALRLGVTTPEQLVEIGDIVSGRARARSCAEQITIFKSVGVAIQDAAIAALVYAKALDAGVGVDVSLTA</sequence>
<comment type="caution">
    <text evidence="2">The sequence shown here is derived from an EMBL/GenBank/DDBJ whole genome shotgun (WGS) entry which is preliminary data.</text>
</comment>
<dbReference type="AlphaFoldDB" id="A0A494XMK5"/>
<keyword evidence="3" id="KW-1185">Reference proteome</keyword>
<dbReference type="InterPro" id="IPR003462">
    <property type="entry name" value="ODC_Mu_crystall"/>
</dbReference>
<dbReference type="GO" id="GO:0019752">
    <property type="term" value="P:carboxylic acid metabolic process"/>
    <property type="evidence" value="ECO:0007669"/>
    <property type="project" value="UniProtKB-ARBA"/>
</dbReference>
<dbReference type="PANTHER" id="PTHR13812:SF19">
    <property type="entry name" value="KETIMINE REDUCTASE MU-CRYSTALLIN"/>
    <property type="match status" value="1"/>
</dbReference>
<dbReference type="EMBL" id="RBZV01000003">
    <property type="protein sequence ID" value="RKP49304.1"/>
    <property type="molecule type" value="Genomic_DNA"/>
</dbReference>
<dbReference type="SUPFAM" id="SSF51735">
    <property type="entry name" value="NAD(P)-binding Rossmann-fold domains"/>
    <property type="match status" value="1"/>
</dbReference>
<dbReference type="InterPro" id="IPR023401">
    <property type="entry name" value="ODC_N"/>
</dbReference>
<name>A0A494XMK5_9BURK</name>
<evidence type="ECO:0000313" key="2">
    <source>
        <dbReference type="EMBL" id="RKP49304.1"/>
    </source>
</evidence>
<dbReference type="InterPro" id="IPR036291">
    <property type="entry name" value="NAD(P)-bd_dom_sf"/>
</dbReference>
<reference evidence="2 3" key="1">
    <citation type="submission" date="2018-10" db="EMBL/GenBank/DDBJ databases">
        <title>Paraburkholderia sp. 7MK8-2, isolated from soil.</title>
        <authorList>
            <person name="Gao Z.-H."/>
            <person name="Qiu L.-H."/>
        </authorList>
    </citation>
    <scope>NUCLEOTIDE SEQUENCE [LARGE SCALE GENOMIC DNA]</scope>
    <source>
        <strain evidence="2 3">7MK8-2</strain>
    </source>
</reference>
<comment type="similarity">
    <text evidence="1">Belongs to the ornithine cyclodeaminase/mu-crystallin family.</text>
</comment>
<dbReference type="GO" id="GO:0005737">
    <property type="term" value="C:cytoplasm"/>
    <property type="evidence" value="ECO:0007669"/>
    <property type="project" value="TreeGrafter"/>
</dbReference>
<dbReference type="Gene3D" id="3.40.50.720">
    <property type="entry name" value="NAD(P)-binding Rossmann-like Domain"/>
    <property type="match status" value="1"/>
</dbReference>
<dbReference type="GO" id="GO:0016491">
    <property type="term" value="F:oxidoreductase activity"/>
    <property type="evidence" value="ECO:0007669"/>
    <property type="project" value="UniProtKB-ARBA"/>
</dbReference>